<feature type="chain" id="PRO_5047167156" description="Ecp2 effector protein-like domain-containing protein" evidence="1">
    <location>
        <begin position="25"/>
        <end position="185"/>
    </location>
</feature>
<dbReference type="Pfam" id="PF14856">
    <property type="entry name" value="Hce2"/>
    <property type="match status" value="1"/>
</dbReference>
<proteinExistence type="predicted"/>
<comment type="caution">
    <text evidence="3">The sequence shown here is derived from an EMBL/GenBank/DDBJ whole genome shotgun (WGS) entry which is preliminary data.</text>
</comment>
<keyword evidence="1" id="KW-0732">Signal</keyword>
<keyword evidence="4" id="KW-1185">Reference proteome</keyword>
<evidence type="ECO:0000259" key="2">
    <source>
        <dbReference type="Pfam" id="PF14856"/>
    </source>
</evidence>
<evidence type="ECO:0000256" key="1">
    <source>
        <dbReference type="SAM" id="SignalP"/>
    </source>
</evidence>
<dbReference type="InterPro" id="IPR029226">
    <property type="entry name" value="Ecp2-like"/>
</dbReference>
<feature type="domain" description="Ecp2 effector protein-like" evidence="2">
    <location>
        <begin position="72"/>
        <end position="170"/>
    </location>
</feature>
<dbReference type="EMBL" id="JAFFGZ010000008">
    <property type="protein sequence ID" value="KAK4641275.1"/>
    <property type="molecule type" value="Genomic_DNA"/>
</dbReference>
<gene>
    <name evidence="3" type="ORF">QC761_610945</name>
</gene>
<evidence type="ECO:0000313" key="3">
    <source>
        <dbReference type="EMBL" id="KAK4641275.1"/>
    </source>
</evidence>
<dbReference type="PROSITE" id="PS51257">
    <property type="entry name" value="PROKAR_LIPOPROTEIN"/>
    <property type="match status" value="1"/>
</dbReference>
<evidence type="ECO:0000313" key="4">
    <source>
        <dbReference type="Proteomes" id="UP001322138"/>
    </source>
</evidence>
<organism evidence="3 4">
    <name type="scientific">Podospora bellae-mahoneyi</name>
    <dbReference type="NCBI Taxonomy" id="2093777"/>
    <lineage>
        <taxon>Eukaryota</taxon>
        <taxon>Fungi</taxon>
        <taxon>Dikarya</taxon>
        <taxon>Ascomycota</taxon>
        <taxon>Pezizomycotina</taxon>
        <taxon>Sordariomycetes</taxon>
        <taxon>Sordariomycetidae</taxon>
        <taxon>Sordariales</taxon>
        <taxon>Podosporaceae</taxon>
        <taxon>Podospora</taxon>
    </lineage>
</organism>
<dbReference type="RefSeq" id="XP_062730251.1">
    <property type="nucleotide sequence ID" value="XM_062881504.1"/>
</dbReference>
<dbReference type="Proteomes" id="UP001322138">
    <property type="component" value="Unassembled WGS sequence"/>
</dbReference>
<dbReference type="GeneID" id="87900986"/>
<sequence length="185" mass="19936">MKLLTMARAVLGLALAITASCAPAAKTYTGDSLIAEGFTEVSEGVYFRNTPTTLSINGSSSGNELAAQTHFCQISDYEGTTGDYSAKVDDCWQVYRNVAVDGEWVIRQGHQKVVASYSTCVFGITAHGGADVRIGNVDVHSALLESISQFARQYPGDNFQRIGAVGRFQCGWNFGDACIWGVYVR</sequence>
<accession>A0ABR0FDT9</accession>
<feature type="signal peptide" evidence="1">
    <location>
        <begin position="1"/>
        <end position="24"/>
    </location>
</feature>
<protein>
    <recommendedName>
        <fullName evidence="2">Ecp2 effector protein-like domain-containing protein</fullName>
    </recommendedName>
</protein>
<reference evidence="3 4" key="1">
    <citation type="journal article" date="2023" name="bioRxiv">
        <title>High-quality genome assemblies of four members of thePodospora anserinaspecies complex.</title>
        <authorList>
            <person name="Ament-Velasquez S.L."/>
            <person name="Vogan A.A."/>
            <person name="Wallerman O."/>
            <person name="Hartmann F."/>
            <person name="Gautier V."/>
            <person name="Silar P."/>
            <person name="Giraud T."/>
            <person name="Johannesson H."/>
        </authorList>
    </citation>
    <scope>NUCLEOTIDE SEQUENCE [LARGE SCALE GENOMIC DNA]</scope>
    <source>
        <strain evidence="3 4">CBS 112042</strain>
    </source>
</reference>
<name>A0ABR0FDT9_9PEZI</name>